<feature type="compositionally biased region" description="Low complexity" evidence="4">
    <location>
        <begin position="1121"/>
        <end position="1132"/>
    </location>
</feature>
<organism evidence="6 7">
    <name type="scientific">Coniella lustricola</name>
    <dbReference type="NCBI Taxonomy" id="2025994"/>
    <lineage>
        <taxon>Eukaryota</taxon>
        <taxon>Fungi</taxon>
        <taxon>Dikarya</taxon>
        <taxon>Ascomycota</taxon>
        <taxon>Pezizomycotina</taxon>
        <taxon>Sordariomycetes</taxon>
        <taxon>Sordariomycetidae</taxon>
        <taxon>Diaporthales</taxon>
        <taxon>Schizoparmaceae</taxon>
        <taxon>Coniella</taxon>
    </lineage>
</organism>
<evidence type="ECO:0000313" key="7">
    <source>
        <dbReference type="Proteomes" id="UP000241462"/>
    </source>
</evidence>
<evidence type="ECO:0000256" key="4">
    <source>
        <dbReference type="SAM" id="MobiDB-lite"/>
    </source>
</evidence>
<dbReference type="Gene3D" id="3.40.50.300">
    <property type="entry name" value="P-loop containing nucleotide triphosphate hydrolases"/>
    <property type="match status" value="2"/>
</dbReference>
<dbReference type="PANTHER" id="PTHR45626">
    <property type="entry name" value="TRANSCRIPTION TERMINATION FACTOR 2-RELATED"/>
    <property type="match status" value="1"/>
</dbReference>
<dbReference type="GO" id="GO:0008094">
    <property type="term" value="F:ATP-dependent activity, acting on DNA"/>
    <property type="evidence" value="ECO:0007669"/>
    <property type="project" value="TreeGrafter"/>
</dbReference>
<feature type="domain" description="Helicase C-terminal" evidence="5">
    <location>
        <begin position="842"/>
        <end position="1002"/>
    </location>
</feature>
<reference evidence="6 7" key="1">
    <citation type="journal article" date="2018" name="Mycol. Prog.">
        <title>Coniella lustricola, a new species from submerged detritus.</title>
        <authorList>
            <person name="Raudabaugh D.B."/>
            <person name="Iturriaga T."/>
            <person name="Carver A."/>
            <person name="Mondo S."/>
            <person name="Pangilinan J."/>
            <person name="Lipzen A."/>
            <person name="He G."/>
            <person name="Amirebrahimi M."/>
            <person name="Grigoriev I.V."/>
            <person name="Miller A.N."/>
        </authorList>
    </citation>
    <scope>NUCLEOTIDE SEQUENCE [LARGE SCALE GENOMIC DNA]</scope>
    <source>
        <strain evidence="6 7">B22-T-1</strain>
    </source>
</reference>
<dbReference type="GO" id="GO:0005634">
    <property type="term" value="C:nucleus"/>
    <property type="evidence" value="ECO:0007669"/>
    <property type="project" value="TreeGrafter"/>
</dbReference>
<accession>A0A2T3A3P2</accession>
<dbReference type="AlphaFoldDB" id="A0A2T3A3P2"/>
<keyword evidence="1" id="KW-0547">Nucleotide-binding</keyword>
<dbReference type="InterPro" id="IPR050628">
    <property type="entry name" value="SNF2_RAD54_helicase_TF"/>
</dbReference>
<dbReference type="InterPro" id="IPR001650">
    <property type="entry name" value="Helicase_C-like"/>
</dbReference>
<dbReference type="GO" id="GO:0016787">
    <property type="term" value="F:hydrolase activity"/>
    <property type="evidence" value="ECO:0007669"/>
    <property type="project" value="UniProtKB-KW"/>
</dbReference>
<evidence type="ECO:0000259" key="5">
    <source>
        <dbReference type="PROSITE" id="PS51194"/>
    </source>
</evidence>
<feature type="region of interest" description="Disordered" evidence="4">
    <location>
        <begin position="1110"/>
        <end position="1163"/>
    </location>
</feature>
<feature type="region of interest" description="Disordered" evidence="4">
    <location>
        <begin position="757"/>
        <end position="811"/>
    </location>
</feature>
<dbReference type="SUPFAM" id="SSF52540">
    <property type="entry name" value="P-loop containing nucleoside triphosphate hydrolases"/>
    <property type="match status" value="2"/>
</dbReference>
<evidence type="ECO:0000256" key="3">
    <source>
        <dbReference type="ARBA" id="ARBA00022840"/>
    </source>
</evidence>
<dbReference type="Pfam" id="PF00271">
    <property type="entry name" value="Helicase_C"/>
    <property type="match status" value="1"/>
</dbReference>
<keyword evidence="7" id="KW-1185">Reference proteome</keyword>
<gene>
    <name evidence="6" type="ORF">BD289DRAFT_437793</name>
</gene>
<keyword evidence="3" id="KW-0067">ATP-binding</keyword>
<dbReference type="InterPro" id="IPR000330">
    <property type="entry name" value="SNF2_N"/>
</dbReference>
<dbReference type="GO" id="GO:0006281">
    <property type="term" value="P:DNA repair"/>
    <property type="evidence" value="ECO:0007669"/>
    <property type="project" value="TreeGrafter"/>
</dbReference>
<sequence>MSRLEPQGYIPLGCLVYPVAESDSVLSKYQDLCSQGWARFEAGVNDDDHTITITRVHLLADDYANGWISRADQSLRQKKMTLLAELDFSPESWKGTFTQHAPARFPLIPSPARARLAKTSADDAEERAEDVSLLRMFNSIPSPRPNMHAVQDDNARAFMCDLLAGTVDGITTEMYPHQCRSSALMHQKEVQPLRTLDPRLVEVLDQEGIVYFYNPVTGDVLREPRYYDAVRGGILAEQMGAGKTLICLALIAATRYQPAEVPDVYQGSNVTTRPRIGSLIDMAAAAATRYACPWRLYIGPEYDNCVKAIARNPGWYHLPRPESRRVSRRPSKDLPPRKIYLTHATLVVVPANLLKQWLAEISKHTQHLQLYTITAKSASVLPDTQTLGQYDIILCSVQSLESLWKEYRHPEQNGSWSLNCPLGLLQLKRCIVDEGHKLGNVKLSGSRTDLLQALDALHISYRWIVTGTPSQGLFGLEDASANDTRLAVSSAEQERKDLARIGSIAKFYLKARPWSNTIHDHGDSPAEWSVYMMQPKHGWQTRTQRDCLKSTFRALMIRHRLAELDQLLPAVDTKMVKLEGSYQDKLSINLFAMMIIFNAVQSQRTDRDYFFHPTNRKSLLQLVHNLRQASVFGGSFYPNQDIQKSLETAKDFVSKNLSSLGQDDAILLQSAVEFGNLAVRNRLKQAAGLFHEVPIYISHFPEAAGSAWSMDGKDSHKLMCTNWKLMTAAQKALRPFLGSTQDLNTYLNSGSFVAKGDSERNKELQHSQSASMRKGNTTLAGNTKLGQDHVSPRKRQSISMGNEGQLTGIPTPPWETREQSVEIAAALAQTQLISTASAKLSYLVDAITTHQKDEQMIIFYDNDNVAWYLAGLLEMLQVHHLIYAKGITTERRAQYVSTFNHSSKFRVLLMDISQAAFGLDMQSASRVFFISPVLNPQVEAQAIGRVRRISQQKRVTVETLVLKDSLEELIVERKASMTQAEHRSCKTILDDRPIYNWINNVKIVPLPDVDVEDGPAQMAPLKTPQYIFGRGIGRQRLHADEDILLKDPSLATPTKPQPRGSTFDDATKAQANGARATDPTARVRFGHIPNTSTQSLGNGTCQPVSQLRVQSEESMPLAAGSAESSSDNVSSSTICRVSHAPTESRAKKRARFAEDADVAGPSA</sequence>
<dbReference type="PANTHER" id="PTHR45626:SF51">
    <property type="entry name" value="SNF2-RELATED DOMAIN-CONTAINING PROTEIN"/>
    <property type="match status" value="1"/>
</dbReference>
<feature type="region of interest" description="Disordered" evidence="4">
    <location>
        <begin position="1048"/>
        <end position="1079"/>
    </location>
</feature>
<dbReference type="PROSITE" id="PS51194">
    <property type="entry name" value="HELICASE_CTER"/>
    <property type="match status" value="1"/>
</dbReference>
<dbReference type="EMBL" id="KZ678482">
    <property type="protein sequence ID" value="PSR82277.1"/>
    <property type="molecule type" value="Genomic_DNA"/>
</dbReference>
<evidence type="ECO:0000256" key="1">
    <source>
        <dbReference type="ARBA" id="ARBA00022741"/>
    </source>
</evidence>
<evidence type="ECO:0000313" key="6">
    <source>
        <dbReference type="EMBL" id="PSR82277.1"/>
    </source>
</evidence>
<dbReference type="STRING" id="2025994.A0A2T3A3P2"/>
<dbReference type="CDD" id="cd18793">
    <property type="entry name" value="SF2_C_SNF"/>
    <property type="match status" value="1"/>
</dbReference>
<keyword evidence="2 6" id="KW-0378">Hydrolase</keyword>
<dbReference type="InterPro" id="IPR049730">
    <property type="entry name" value="SNF2/RAD54-like_C"/>
</dbReference>
<feature type="compositionally biased region" description="Polar residues" evidence="4">
    <location>
        <begin position="766"/>
        <end position="785"/>
    </location>
</feature>
<protein>
    <submittedName>
        <fullName evidence="6">P-loop containing nucleoside triphosphate hydrolase protein</fullName>
    </submittedName>
</protein>
<dbReference type="InterPro" id="IPR027417">
    <property type="entry name" value="P-loop_NTPase"/>
</dbReference>
<dbReference type="InParanoid" id="A0A2T3A3P2"/>
<evidence type="ECO:0000256" key="2">
    <source>
        <dbReference type="ARBA" id="ARBA00022801"/>
    </source>
</evidence>
<name>A0A2T3A3P2_9PEZI</name>
<dbReference type="InterPro" id="IPR014001">
    <property type="entry name" value="Helicase_ATP-bd"/>
</dbReference>
<dbReference type="Proteomes" id="UP000241462">
    <property type="component" value="Unassembled WGS sequence"/>
</dbReference>
<dbReference type="SMART" id="SM00487">
    <property type="entry name" value="DEXDc"/>
    <property type="match status" value="1"/>
</dbReference>
<dbReference type="OrthoDB" id="2801544at2759"/>
<dbReference type="Pfam" id="PF00176">
    <property type="entry name" value="SNF2-rel_dom"/>
    <property type="match status" value="1"/>
</dbReference>
<proteinExistence type="predicted"/>
<dbReference type="GO" id="GO:0005524">
    <property type="term" value="F:ATP binding"/>
    <property type="evidence" value="ECO:0007669"/>
    <property type="project" value="UniProtKB-KW"/>
</dbReference>